<evidence type="ECO:0000313" key="2">
    <source>
        <dbReference type="Proteomes" id="UP000324222"/>
    </source>
</evidence>
<protein>
    <submittedName>
        <fullName evidence="1">Uncharacterized protein</fullName>
    </submittedName>
</protein>
<evidence type="ECO:0000313" key="1">
    <source>
        <dbReference type="EMBL" id="MPC63588.1"/>
    </source>
</evidence>
<proteinExistence type="predicted"/>
<gene>
    <name evidence="1" type="ORF">E2C01_057687</name>
</gene>
<name>A0A5B7H3B2_PORTR</name>
<organism evidence="1 2">
    <name type="scientific">Portunus trituberculatus</name>
    <name type="common">Swimming crab</name>
    <name type="synonym">Neptunus trituberculatus</name>
    <dbReference type="NCBI Taxonomy" id="210409"/>
    <lineage>
        <taxon>Eukaryota</taxon>
        <taxon>Metazoa</taxon>
        <taxon>Ecdysozoa</taxon>
        <taxon>Arthropoda</taxon>
        <taxon>Crustacea</taxon>
        <taxon>Multicrustacea</taxon>
        <taxon>Malacostraca</taxon>
        <taxon>Eumalacostraca</taxon>
        <taxon>Eucarida</taxon>
        <taxon>Decapoda</taxon>
        <taxon>Pleocyemata</taxon>
        <taxon>Brachyura</taxon>
        <taxon>Eubrachyura</taxon>
        <taxon>Portunoidea</taxon>
        <taxon>Portunidae</taxon>
        <taxon>Portuninae</taxon>
        <taxon>Portunus</taxon>
    </lineage>
</organism>
<dbReference type="EMBL" id="VSRR010021009">
    <property type="protein sequence ID" value="MPC63588.1"/>
    <property type="molecule type" value="Genomic_DNA"/>
</dbReference>
<reference evidence="1 2" key="1">
    <citation type="submission" date="2019-05" db="EMBL/GenBank/DDBJ databases">
        <title>Another draft genome of Portunus trituberculatus and its Hox gene families provides insights of decapod evolution.</title>
        <authorList>
            <person name="Jeong J.-H."/>
            <person name="Song I."/>
            <person name="Kim S."/>
            <person name="Choi T."/>
            <person name="Kim D."/>
            <person name="Ryu S."/>
            <person name="Kim W."/>
        </authorList>
    </citation>
    <scope>NUCLEOTIDE SEQUENCE [LARGE SCALE GENOMIC DNA]</scope>
    <source>
        <tissue evidence="1">Muscle</tissue>
    </source>
</reference>
<keyword evidence="2" id="KW-1185">Reference proteome</keyword>
<dbReference type="Proteomes" id="UP000324222">
    <property type="component" value="Unassembled WGS sequence"/>
</dbReference>
<accession>A0A5B7H3B2</accession>
<comment type="caution">
    <text evidence="1">The sequence shown here is derived from an EMBL/GenBank/DDBJ whole genome shotgun (WGS) entry which is preliminary data.</text>
</comment>
<sequence length="14" mass="1521">MPGATFPLSHPLRP</sequence>